<name>A0A4P7XJI5_9ALTE</name>
<evidence type="ECO:0008006" key="4">
    <source>
        <dbReference type="Google" id="ProtNLM"/>
    </source>
</evidence>
<dbReference type="KEGG" id="hmi:soil367_15485"/>
<organism evidence="2 3">
    <name type="scientific">Hydrocarboniclastica marina</name>
    <dbReference type="NCBI Taxonomy" id="2259620"/>
    <lineage>
        <taxon>Bacteria</taxon>
        <taxon>Pseudomonadati</taxon>
        <taxon>Pseudomonadota</taxon>
        <taxon>Gammaproteobacteria</taxon>
        <taxon>Alteromonadales</taxon>
        <taxon>Alteromonadaceae</taxon>
        <taxon>Hydrocarboniclastica</taxon>
    </lineage>
</organism>
<keyword evidence="3" id="KW-1185">Reference proteome</keyword>
<dbReference type="InterPro" id="IPR036700">
    <property type="entry name" value="BOBF_sf"/>
</dbReference>
<evidence type="ECO:0000313" key="2">
    <source>
        <dbReference type="EMBL" id="QCF27218.1"/>
    </source>
</evidence>
<evidence type="ECO:0000256" key="1">
    <source>
        <dbReference type="SAM" id="SignalP"/>
    </source>
</evidence>
<sequence length="224" mass="24767">MNKRILSAIVIGNLLLCPLALAQDETEDPKPGTNAYLKPDESWISISGRAIETGPESFMLDYGRGKVFVEMDSHDWYFENSEVLDGDHVTVTGKVDDETYEATSIEARNVYVEDLGTYFYASATDEEGRDPSLDMRPSSPVTAGDISITGTISSVDGRRFTMDFGKRQLTIDTAELDYNPLDDQGYQKLDKGDVVTAVGQVREGTLSDRKLVAESVITMKNRTD</sequence>
<accession>A0A4P7XJI5</accession>
<dbReference type="EMBL" id="CP031093">
    <property type="protein sequence ID" value="QCF27218.1"/>
    <property type="molecule type" value="Genomic_DNA"/>
</dbReference>
<gene>
    <name evidence="2" type="ORF">soil367_15485</name>
</gene>
<dbReference type="Gene3D" id="2.40.50.200">
    <property type="entry name" value="Bacterial OB-fold"/>
    <property type="match status" value="1"/>
</dbReference>
<dbReference type="OrthoDB" id="8482074at2"/>
<evidence type="ECO:0000313" key="3">
    <source>
        <dbReference type="Proteomes" id="UP000298049"/>
    </source>
</evidence>
<keyword evidence="1" id="KW-0732">Signal</keyword>
<reference evidence="2 3" key="1">
    <citation type="submission" date="2018-07" db="EMBL/GenBank/DDBJ databases">
        <title>Marsedoiliclastica nanhaica gen. nov. sp. nov., a novel marine hydrocarbonoclastic bacterium isolated from an in-situ enriched hydrocarbon-degrading consortium in deep-sea sediment.</title>
        <authorList>
            <person name="Dong C."/>
            <person name="Ma T."/>
            <person name="Liu R."/>
            <person name="Shao Z."/>
        </authorList>
    </citation>
    <scope>NUCLEOTIDE SEQUENCE [LARGE SCALE GENOMIC DNA]</scope>
    <source>
        <strain evidence="3">soil36-7</strain>
    </source>
</reference>
<dbReference type="AlphaFoldDB" id="A0A4P7XJI5"/>
<proteinExistence type="predicted"/>
<dbReference type="RefSeq" id="WP_136549929.1">
    <property type="nucleotide sequence ID" value="NZ_CP031093.1"/>
</dbReference>
<feature type="chain" id="PRO_5020551283" description="Bacterial OB-fold domain-containing protein" evidence="1">
    <location>
        <begin position="23"/>
        <end position="224"/>
    </location>
</feature>
<feature type="signal peptide" evidence="1">
    <location>
        <begin position="1"/>
        <end position="22"/>
    </location>
</feature>
<dbReference type="Proteomes" id="UP000298049">
    <property type="component" value="Chromosome"/>
</dbReference>
<dbReference type="SUPFAM" id="SSF101756">
    <property type="entry name" value="Hypothetical protein YgiW"/>
    <property type="match status" value="1"/>
</dbReference>
<protein>
    <recommendedName>
        <fullName evidence="4">Bacterial OB-fold domain-containing protein</fullName>
    </recommendedName>
</protein>